<dbReference type="EMBL" id="FXAF01000006">
    <property type="protein sequence ID" value="SMF51027.1"/>
    <property type="molecule type" value="Genomic_DNA"/>
</dbReference>
<proteinExistence type="predicted"/>
<reference evidence="3" key="1">
    <citation type="submission" date="2017-04" db="EMBL/GenBank/DDBJ databases">
        <authorList>
            <person name="Varghese N."/>
            <person name="Submissions S."/>
        </authorList>
    </citation>
    <scope>NUCLEOTIDE SEQUENCE [LARGE SCALE GENOMIC DNA]</scope>
    <source>
        <strain evidence="3">B4P</strain>
    </source>
</reference>
<accession>A0A1X7FFF6</accession>
<keyword evidence="1" id="KW-0812">Transmembrane</keyword>
<keyword evidence="1" id="KW-1133">Transmembrane helix</keyword>
<evidence type="ECO:0000256" key="1">
    <source>
        <dbReference type="SAM" id="Phobius"/>
    </source>
</evidence>
<dbReference type="Pfam" id="PF19495">
    <property type="entry name" value="DUF6030"/>
    <property type="match status" value="1"/>
</dbReference>
<dbReference type="Proteomes" id="UP000192903">
    <property type="component" value="Unassembled WGS sequence"/>
</dbReference>
<keyword evidence="3" id="KW-1185">Reference proteome</keyword>
<evidence type="ECO:0000313" key="3">
    <source>
        <dbReference type="Proteomes" id="UP000192903"/>
    </source>
</evidence>
<sequence length="283" mass="31538">MPEEDKANILTPIDRRRRQRTAALVFGLFLALVLAGLATTVLAVNNGRNYQRLVREFGLENYLLPAPPPPDLRIGRQKAQPPAGHYPPWLLRAGLERSAVFERALSLSAEERCDRLANERGIEPAFTGTDDEWECLFFEEFGTTAEPASLFVQARGKEPDVVRILRLKLSLLDPPAERSVLDAAIAALQRFGLPMTPETRTYLADKILARTDFTSIVENYRMTFSREMTDARRYNLLIQPDLQTVACGEPPPTPPDRGNTPTYPMPVGCLALRGIPAQPQSAT</sequence>
<dbReference type="AlphaFoldDB" id="A0A1X7FFF6"/>
<feature type="transmembrane region" description="Helical" evidence="1">
    <location>
        <begin position="21"/>
        <end position="44"/>
    </location>
</feature>
<gene>
    <name evidence="2" type="ORF">SAMN02982989_2907</name>
</gene>
<evidence type="ECO:0000313" key="2">
    <source>
        <dbReference type="EMBL" id="SMF51027.1"/>
    </source>
</evidence>
<dbReference type="RefSeq" id="WP_085423028.1">
    <property type="nucleotide sequence ID" value="NZ_FXAF01000006.1"/>
</dbReference>
<keyword evidence="1" id="KW-0472">Membrane</keyword>
<dbReference type="InterPro" id="IPR046071">
    <property type="entry name" value="DUF6030"/>
</dbReference>
<dbReference type="OrthoDB" id="8303874at2"/>
<organism evidence="2 3">
    <name type="scientific">Xaviernesmea oryzae</name>
    <dbReference type="NCBI Taxonomy" id="464029"/>
    <lineage>
        <taxon>Bacteria</taxon>
        <taxon>Pseudomonadati</taxon>
        <taxon>Pseudomonadota</taxon>
        <taxon>Alphaproteobacteria</taxon>
        <taxon>Hyphomicrobiales</taxon>
        <taxon>Rhizobiaceae</taxon>
        <taxon>Rhizobium/Agrobacterium group</taxon>
        <taxon>Xaviernesmea</taxon>
    </lineage>
</organism>
<protein>
    <submittedName>
        <fullName evidence="2">Uncharacterized protein</fullName>
    </submittedName>
</protein>
<name>A0A1X7FFF6_9HYPH</name>